<reference evidence="2" key="1">
    <citation type="submission" date="2018-05" db="EMBL/GenBank/DDBJ databases">
        <authorList>
            <person name="Lanie J.A."/>
            <person name="Ng W.-L."/>
            <person name="Kazmierczak K.M."/>
            <person name="Andrzejewski T.M."/>
            <person name="Davidsen T.M."/>
            <person name="Wayne K.J."/>
            <person name="Tettelin H."/>
            <person name="Glass J.I."/>
            <person name="Rusch D."/>
            <person name="Podicherti R."/>
            <person name="Tsui H.-C.T."/>
            <person name="Winkler M.E."/>
        </authorList>
    </citation>
    <scope>NUCLEOTIDE SEQUENCE</scope>
</reference>
<evidence type="ECO:0000313" key="2">
    <source>
        <dbReference type="EMBL" id="SVD64250.1"/>
    </source>
</evidence>
<evidence type="ECO:0000256" key="1">
    <source>
        <dbReference type="SAM" id="Phobius"/>
    </source>
</evidence>
<accession>A0A382X097</accession>
<sequence>MNKAIYVLGILAVCMALSTMIPASYAFYEIETYGGQYDDESKITGTFASLEEQIQLAERAKAAAVANPATGSGTPYMDATGVVGASVIVGVIFGGIATVFFLKGRSGRYAAYGRG</sequence>
<keyword evidence="1" id="KW-0472">Membrane</keyword>
<evidence type="ECO:0008006" key="3">
    <source>
        <dbReference type="Google" id="ProtNLM"/>
    </source>
</evidence>
<name>A0A382X097_9ZZZZ</name>
<dbReference type="AlphaFoldDB" id="A0A382X097"/>
<keyword evidence="1" id="KW-0812">Transmembrane</keyword>
<organism evidence="2">
    <name type="scientific">marine metagenome</name>
    <dbReference type="NCBI Taxonomy" id="408172"/>
    <lineage>
        <taxon>unclassified sequences</taxon>
        <taxon>metagenomes</taxon>
        <taxon>ecological metagenomes</taxon>
    </lineage>
</organism>
<gene>
    <name evidence="2" type="ORF">METZ01_LOCUS417104</name>
</gene>
<feature type="transmembrane region" description="Helical" evidence="1">
    <location>
        <begin position="82"/>
        <end position="102"/>
    </location>
</feature>
<keyword evidence="1" id="KW-1133">Transmembrane helix</keyword>
<protein>
    <recommendedName>
        <fullName evidence="3">PDGLE domain-containing protein</fullName>
    </recommendedName>
</protein>
<proteinExistence type="predicted"/>
<dbReference type="EMBL" id="UINC01163765">
    <property type="protein sequence ID" value="SVD64250.1"/>
    <property type="molecule type" value="Genomic_DNA"/>
</dbReference>